<feature type="transmembrane region" description="Helical" evidence="5">
    <location>
        <begin position="152"/>
        <end position="179"/>
    </location>
</feature>
<feature type="transmembrane region" description="Helical" evidence="5">
    <location>
        <begin position="350"/>
        <end position="376"/>
    </location>
</feature>
<name>A0A5R9QFA8_9GAMM</name>
<dbReference type="GO" id="GO:0022857">
    <property type="term" value="F:transmembrane transporter activity"/>
    <property type="evidence" value="ECO:0007669"/>
    <property type="project" value="InterPro"/>
</dbReference>
<feature type="transmembrane region" description="Helical" evidence="5">
    <location>
        <begin position="125"/>
        <end position="146"/>
    </location>
</feature>
<evidence type="ECO:0000256" key="4">
    <source>
        <dbReference type="SAM" id="MobiDB-lite"/>
    </source>
</evidence>
<keyword evidence="1 5" id="KW-0812">Transmembrane</keyword>
<protein>
    <submittedName>
        <fullName evidence="6">MFS transporter</fullName>
    </submittedName>
</protein>
<feature type="transmembrane region" description="Helical" evidence="5">
    <location>
        <begin position="439"/>
        <end position="461"/>
    </location>
</feature>
<keyword evidence="7" id="KW-1185">Reference proteome</keyword>
<dbReference type="InterPro" id="IPR011701">
    <property type="entry name" value="MFS"/>
</dbReference>
<dbReference type="AlphaFoldDB" id="A0A5R9QFA8"/>
<feature type="transmembrane region" description="Helical" evidence="5">
    <location>
        <begin position="500"/>
        <end position="524"/>
    </location>
</feature>
<feature type="transmembrane region" description="Helical" evidence="5">
    <location>
        <begin position="382"/>
        <end position="402"/>
    </location>
</feature>
<evidence type="ECO:0000256" key="5">
    <source>
        <dbReference type="SAM" id="Phobius"/>
    </source>
</evidence>
<dbReference type="PANTHER" id="PTHR11360:SF290">
    <property type="entry name" value="MONOCARBOXYLATE MFS PERMEASE"/>
    <property type="match status" value="1"/>
</dbReference>
<sequence>MRARARSAIAPAMSAKWRSVWSAFMVRLIPKYWIQPAAYCVAIPFAGDSRMQRPGFFGRNVMWAAFTMAMFGWGVGFYGPPIFLHAVMQRTGWPLSLVSGAVTLHFLAGTLVVANLPRIYARFGIARVTFSGSLVLALGIGGWAVAATPWQLLLAALFSGMGWVTLGAAAVNALIAPWFVTTRPAALGMAYNGASLGGVLFSPLWVVLIATLGFDGAVLAVGLSMVAVIGALARSIFVHSPESLGQCPDGGSFRGQDRLCLPTRIGFEVRAAGGKPKDRSAQSTRGSQAATRSHDGPRCPGGSGLDREPLRHPARAQVRSREFEHTPTAAAVTRRPMHLPGRALWRNRQFVTLALGMSLGLFAQIGLITHLFSLLVPRLGGQWAGIAMGVATLAAIGGRLLVGRYLNPGSDRRGVACCAYALQILGSLVLLAADGQPALLWLGVVLFGSGIGNATSLPPLIAQTEFVDAQRAVSLIVALSQACYAFGPALFGLLREASPAGWNGAAVLAMAALIQSLAMISLALGRRVDSAEFSAAAATKATSPPARPADASGRRP</sequence>
<evidence type="ECO:0000313" key="6">
    <source>
        <dbReference type="EMBL" id="TLX63598.1"/>
    </source>
</evidence>
<feature type="region of interest" description="Disordered" evidence="4">
    <location>
        <begin position="536"/>
        <end position="556"/>
    </location>
</feature>
<reference evidence="6 7" key="1">
    <citation type="journal article" date="2017" name="Eur. J. Clin. Microbiol. Infect. Dis.">
        <title>Uncommonly isolated clinical Pseudomonas: identification and phylogenetic assignation.</title>
        <authorList>
            <person name="Mulet M."/>
            <person name="Gomila M."/>
            <person name="Ramirez A."/>
            <person name="Cardew S."/>
            <person name="Moore E.R."/>
            <person name="Lalucat J."/>
            <person name="Garcia-Valdes E."/>
        </authorList>
    </citation>
    <scope>NUCLEOTIDE SEQUENCE [LARGE SCALE GENOMIC DNA]</scope>
    <source>
        <strain evidence="6 7">SD129</strain>
    </source>
</reference>
<comment type="caution">
    <text evidence="6">The sequence shown here is derived from an EMBL/GenBank/DDBJ whole genome shotgun (WGS) entry which is preliminary data.</text>
</comment>
<dbReference type="Pfam" id="PF07690">
    <property type="entry name" value="MFS_1"/>
    <property type="match status" value="1"/>
</dbReference>
<gene>
    <name evidence="6" type="ORF">DN820_10185</name>
</gene>
<evidence type="ECO:0000313" key="7">
    <source>
        <dbReference type="Proteomes" id="UP000306753"/>
    </source>
</evidence>
<organism evidence="6 7">
    <name type="scientific">Stutzerimonas nosocomialis</name>
    <dbReference type="NCBI Taxonomy" id="1056496"/>
    <lineage>
        <taxon>Bacteria</taxon>
        <taxon>Pseudomonadati</taxon>
        <taxon>Pseudomonadota</taxon>
        <taxon>Gammaproteobacteria</taxon>
        <taxon>Pseudomonadales</taxon>
        <taxon>Pseudomonadaceae</taxon>
        <taxon>Stutzerimonas</taxon>
    </lineage>
</organism>
<feature type="transmembrane region" description="Helical" evidence="5">
    <location>
        <begin position="91"/>
        <end position="113"/>
    </location>
</feature>
<feature type="region of interest" description="Disordered" evidence="4">
    <location>
        <begin position="272"/>
        <end position="328"/>
    </location>
</feature>
<evidence type="ECO:0000256" key="2">
    <source>
        <dbReference type="ARBA" id="ARBA00022989"/>
    </source>
</evidence>
<feature type="compositionally biased region" description="Polar residues" evidence="4">
    <location>
        <begin position="281"/>
        <end position="291"/>
    </location>
</feature>
<dbReference type="PANTHER" id="PTHR11360">
    <property type="entry name" value="MONOCARBOXYLATE TRANSPORTER"/>
    <property type="match status" value="1"/>
</dbReference>
<dbReference type="Proteomes" id="UP000306753">
    <property type="component" value="Unassembled WGS sequence"/>
</dbReference>
<proteinExistence type="predicted"/>
<feature type="transmembrane region" description="Helical" evidence="5">
    <location>
        <begin position="473"/>
        <end position="494"/>
    </location>
</feature>
<dbReference type="InterPro" id="IPR036259">
    <property type="entry name" value="MFS_trans_sf"/>
</dbReference>
<feature type="transmembrane region" description="Helical" evidence="5">
    <location>
        <begin position="414"/>
        <end position="433"/>
    </location>
</feature>
<feature type="transmembrane region" description="Helical" evidence="5">
    <location>
        <begin position="217"/>
        <end position="237"/>
    </location>
</feature>
<evidence type="ECO:0000256" key="3">
    <source>
        <dbReference type="ARBA" id="ARBA00023136"/>
    </source>
</evidence>
<keyword evidence="3 5" id="KW-0472">Membrane</keyword>
<feature type="transmembrane region" description="Helical" evidence="5">
    <location>
        <begin position="60"/>
        <end position="79"/>
    </location>
</feature>
<keyword evidence="2 5" id="KW-1133">Transmembrane helix</keyword>
<dbReference type="Gene3D" id="1.20.1250.20">
    <property type="entry name" value="MFS general substrate transporter like domains"/>
    <property type="match status" value="1"/>
</dbReference>
<dbReference type="SUPFAM" id="SSF103473">
    <property type="entry name" value="MFS general substrate transporter"/>
    <property type="match status" value="1"/>
</dbReference>
<dbReference type="InterPro" id="IPR050327">
    <property type="entry name" value="Proton-linked_MCT"/>
</dbReference>
<feature type="transmembrane region" description="Helical" evidence="5">
    <location>
        <begin position="191"/>
        <end position="211"/>
    </location>
</feature>
<accession>A0A5R9QFA8</accession>
<dbReference type="EMBL" id="QLAG01000011">
    <property type="protein sequence ID" value="TLX63598.1"/>
    <property type="molecule type" value="Genomic_DNA"/>
</dbReference>
<evidence type="ECO:0000256" key="1">
    <source>
        <dbReference type="ARBA" id="ARBA00022692"/>
    </source>
</evidence>